<evidence type="ECO:0000256" key="2">
    <source>
        <dbReference type="ARBA" id="ARBA00022490"/>
    </source>
</evidence>
<dbReference type="Proteomes" id="UP000242687">
    <property type="component" value="Unassembled WGS sequence"/>
</dbReference>
<evidence type="ECO:0000256" key="7">
    <source>
        <dbReference type="SAM" id="MobiDB-lite"/>
    </source>
</evidence>
<dbReference type="InterPro" id="IPR011990">
    <property type="entry name" value="TPR-like_helical_dom_sf"/>
</dbReference>
<dbReference type="SUPFAM" id="SSF48452">
    <property type="entry name" value="TPR-like"/>
    <property type="match status" value="2"/>
</dbReference>
<dbReference type="InterPro" id="IPR051476">
    <property type="entry name" value="Bac_ResReg_Asp_Phosphatase"/>
</dbReference>
<dbReference type="PROSITE" id="PS50005">
    <property type="entry name" value="TPR"/>
    <property type="match status" value="1"/>
</dbReference>
<evidence type="ECO:0000256" key="8">
    <source>
        <dbReference type="SAM" id="Phobius"/>
    </source>
</evidence>
<dbReference type="PANTHER" id="PTHR46630:SF1">
    <property type="entry name" value="TETRATRICOPEPTIDE REPEAT PROTEIN 29"/>
    <property type="match status" value="1"/>
</dbReference>
<evidence type="ECO:0000313" key="10">
    <source>
        <dbReference type="EMBL" id="PJJ80040.1"/>
    </source>
</evidence>
<evidence type="ECO:0000256" key="6">
    <source>
        <dbReference type="PROSITE-ProRule" id="PRU00339"/>
    </source>
</evidence>
<dbReference type="GO" id="GO:0005737">
    <property type="term" value="C:cytoplasm"/>
    <property type="evidence" value="ECO:0007669"/>
    <property type="project" value="UniProtKB-SubCell"/>
</dbReference>
<gene>
    <name evidence="10" type="ORF">CLV57_3184</name>
</gene>
<keyword evidence="3" id="KW-0677">Repeat</keyword>
<keyword evidence="9" id="KW-0732">Signal</keyword>
<dbReference type="SMART" id="SM00028">
    <property type="entry name" value="TPR"/>
    <property type="match status" value="5"/>
</dbReference>
<comment type="caution">
    <text evidence="10">The sequence shown here is derived from an EMBL/GenBank/DDBJ whole genome shotgun (WGS) entry which is preliminary data.</text>
</comment>
<name>A0A2H9VP08_9SPHI</name>
<keyword evidence="8" id="KW-0812">Transmembrane</keyword>
<dbReference type="Gene3D" id="1.25.40.10">
    <property type="entry name" value="Tetratricopeptide repeat domain"/>
    <property type="match status" value="2"/>
</dbReference>
<feature type="transmembrane region" description="Helical" evidence="8">
    <location>
        <begin position="382"/>
        <end position="403"/>
    </location>
</feature>
<protein>
    <submittedName>
        <fullName evidence="10">Tetratricopeptide repeat protein</fullName>
    </submittedName>
</protein>
<feature type="compositionally biased region" description="Basic and acidic residues" evidence="7">
    <location>
        <begin position="452"/>
        <end position="468"/>
    </location>
</feature>
<dbReference type="OrthoDB" id="9806995at2"/>
<evidence type="ECO:0000256" key="1">
    <source>
        <dbReference type="ARBA" id="ARBA00004496"/>
    </source>
</evidence>
<dbReference type="EMBL" id="PGFJ01000002">
    <property type="protein sequence ID" value="PJJ80040.1"/>
    <property type="molecule type" value="Genomic_DNA"/>
</dbReference>
<evidence type="ECO:0000256" key="4">
    <source>
        <dbReference type="ARBA" id="ARBA00022803"/>
    </source>
</evidence>
<keyword evidence="4 6" id="KW-0802">TPR repeat</keyword>
<evidence type="ECO:0000313" key="11">
    <source>
        <dbReference type="Proteomes" id="UP000242687"/>
    </source>
</evidence>
<comment type="similarity">
    <text evidence="5">Belongs to the Rap family.</text>
</comment>
<evidence type="ECO:0000256" key="3">
    <source>
        <dbReference type="ARBA" id="ARBA00022737"/>
    </source>
</evidence>
<proteinExistence type="inferred from homology"/>
<keyword evidence="8" id="KW-0472">Membrane</keyword>
<feature type="chain" id="PRO_5014177690" evidence="9">
    <location>
        <begin position="21"/>
        <end position="468"/>
    </location>
</feature>
<dbReference type="Pfam" id="PF13424">
    <property type="entry name" value="TPR_12"/>
    <property type="match status" value="1"/>
</dbReference>
<keyword evidence="11" id="KW-1185">Reference proteome</keyword>
<sequence length="468" mass="53361">MRFWATLSVCFMLLLNHAVAQEQHQIDILKKLVEKPGADTSKALHYIELSKLYYLQKPDTGAIYANKALLISDKLEFKRGRMKALTQVGFSLWLLGDPASALEAFFESNDIADDLNDRWTTARNYDGMACANLEQGEINDGIDYANKSVALFAELKDYSNMVNVLNDVSFGYQSIGKLNLALQYAKHAYQLALKTNNRQWLPLSLGNIGRIYSRLNKDSLALKYLRKAVQLDKHPKAWIQSNTYNTLADVYRKMGQRDSSIYYYRQGFKVATDAAIIQNALISSTMLARLYEGYNDAEAVKYYRKAIALKDSLSSAEKTKKFVLVAITDQRHKEELAEERKRAREVHEQNLQLLAIAVFIPFFLIVVLLLSRTKTHRRIIEFMSVLALLFVFEFITLLIHPLIGKITDHTPVLELLILVALAAVLVPLHHNLTHWLKHKLVDAHVAAAPKKHHDENHPIEVEVKQDTN</sequence>
<dbReference type="InterPro" id="IPR019734">
    <property type="entry name" value="TPR_rpt"/>
</dbReference>
<feature type="transmembrane region" description="Helical" evidence="8">
    <location>
        <begin position="409"/>
        <end position="428"/>
    </location>
</feature>
<evidence type="ECO:0000256" key="5">
    <source>
        <dbReference type="ARBA" id="ARBA00038253"/>
    </source>
</evidence>
<dbReference type="RefSeq" id="WP_100342339.1">
    <property type="nucleotide sequence ID" value="NZ_PGFJ01000002.1"/>
</dbReference>
<comment type="subcellular location">
    <subcellularLocation>
        <location evidence="1">Cytoplasm</location>
    </subcellularLocation>
</comment>
<reference evidence="10 11" key="1">
    <citation type="submission" date="2017-11" db="EMBL/GenBank/DDBJ databases">
        <title>Genomic Encyclopedia of Archaeal and Bacterial Type Strains, Phase II (KMG-II): From Individual Species to Whole Genera.</title>
        <authorList>
            <person name="Goeker M."/>
        </authorList>
    </citation>
    <scope>NUCLEOTIDE SEQUENCE [LARGE SCALE GENOMIC DNA]</scope>
    <source>
        <strain evidence="10 11">DSM 28175</strain>
    </source>
</reference>
<feature type="transmembrane region" description="Helical" evidence="8">
    <location>
        <begin position="351"/>
        <end position="370"/>
    </location>
</feature>
<evidence type="ECO:0000256" key="9">
    <source>
        <dbReference type="SAM" id="SignalP"/>
    </source>
</evidence>
<feature type="signal peptide" evidence="9">
    <location>
        <begin position="1"/>
        <end position="20"/>
    </location>
</feature>
<feature type="region of interest" description="Disordered" evidence="7">
    <location>
        <begin position="449"/>
        <end position="468"/>
    </location>
</feature>
<dbReference type="PANTHER" id="PTHR46630">
    <property type="entry name" value="TETRATRICOPEPTIDE REPEAT PROTEIN 29"/>
    <property type="match status" value="1"/>
</dbReference>
<organism evidence="10 11">
    <name type="scientific">Mucilaginibacter auburnensis</name>
    <dbReference type="NCBI Taxonomy" id="1457233"/>
    <lineage>
        <taxon>Bacteria</taxon>
        <taxon>Pseudomonadati</taxon>
        <taxon>Bacteroidota</taxon>
        <taxon>Sphingobacteriia</taxon>
        <taxon>Sphingobacteriales</taxon>
        <taxon>Sphingobacteriaceae</taxon>
        <taxon>Mucilaginibacter</taxon>
    </lineage>
</organism>
<feature type="repeat" description="TPR" evidence="6">
    <location>
        <begin position="202"/>
        <end position="235"/>
    </location>
</feature>
<accession>A0A2H9VP08</accession>
<keyword evidence="2" id="KW-0963">Cytoplasm</keyword>
<keyword evidence="8" id="KW-1133">Transmembrane helix</keyword>
<dbReference type="Pfam" id="PF13181">
    <property type="entry name" value="TPR_8"/>
    <property type="match status" value="1"/>
</dbReference>
<dbReference type="AlphaFoldDB" id="A0A2H9VP08"/>